<keyword evidence="1" id="KW-0812">Transmembrane</keyword>
<evidence type="ECO:0000256" key="1">
    <source>
        <dbReference type="SAM" id="Phobius"/>
    </source>
</evidence>
<dbReference type="RefSeq" id="WP_148771831.1">
    <property type="nucleotide sequence ID" value="NZ_VSSS01000015.1"/>
</dbReference>
<reference evidence="2 3" key="1">
    <citation type="submission" date="2019-08" db="EMBL/GenBank/DDBJ databases">
        <title>Bradyrhizobium hipponensis sp. nov., a rhizobium isolated from a Lupinus angustifolius root nodule in Tunisia.</title>
        <authorList>
            <person name="Off K."/>
            <person name="Rejili M."/>
            <person name="Mars M."/>
            <person name="Brachmann A."/>
            <person name="Marin M."/>
        </authorList>
    </citation>
    <scope>NUCLEOTIDE SEQUENCE [LARGE SCALE GENOMIC DNA]</scope>
    <source>
        <strain evidence="2 3">CTAW71</strain>
    </source>
</reference>
<accession>A0A5D3KM34</accession>
<evidence type="ECO:0008006" key="4">
    <source>
        <dbReference type="Google" id="ProtNLM"/>
    </source>
</evidence>
<name>A0A5D3KM34_9BRAD</name>
<gene>
    <name evidence="2" type="ORF">FXB40_08870</name>
</gene>
<proteinExistence type="predicted"/>
<comment type="caution">
    <text evidence="2">The sequence shown here is derived from an EMBL/GenBank/DDBJ whole genome shotgun (WGS) entry which is preliminary data.</text>
</comment>
<dbReference type="EMBL" id="VSSS01000015">
    <property type="protein sequence ID" value="TYL97456.1"/>
    <property type="molecule type" value="Genomic_DNA"/>
</dbReference>
<evidence type="ECO:0000313" key="2">
    <source>
        <dbReference type="EMBL" id="TYL97456.1"/>
    </source>
</evidence>
<dbReference type="AlphaFoldDB" id="A0A5D3KM34"/>
<organism evidence="2 3">
    <name type="scientific">Bradyrhizobium rifense</name>
    <dbReference type="NCBI Taxonomy" id="515499"/>
    <lineage>
        <taxon>Bacteria</taxon>
        <taxon>Pseudomonadati</taxon>
        <taxon>Pseudomonadota</taxon>
        <taxon>Alphaproteobacteria</taxon>
        <taxon>Hyphomicrobiales</taxon>
        <taxon>Nitrobacteraceae</taxon>
        <taxon>Bradyrhizobium</taxon>
    </lineage>
</organism>
<protein>
    <recommendedName>
        <fullName evidence="4">DUF5652 domain-containing protein</fullName>
    </recommendedName>
</protein>
<keyword evidence="1" id="KW-1133">Transmembrane helix</keyword>
<evidence type="ECO:0000313" key="3">
    <source>
        <dbReference type="Proteomes" id="UP000324758"/>
    </source>
</evidence>
<sequence length="65" mass="7292">MGYLLFSVTVFVSLLIVDYLARKRGWNRDRWGLAALTLGPLAIPLVYLVDAASALRKMMINALRP</sequence>
<feature type="transmembrane region" description="Helical" evidence="1">
    <location>
        <begin position="33"/>
        <end position="55"/>
    </location>
</feature>
<keyword evidence="3" id="KW-1185">Reference proteome</keyword>
<dbReference type="Proteomes" id="UP000324758">
    <property type="component" value="Unassembled WGS sequence"/>
</dbReference>
<keyword evidence="1" id="KW-0472">Membrane</keyword>